<dbReference type="Proteomes" id="UP000007374">
    <property type="component" value="Unassembled WGS sequence"/>
</dbReference>
<proteinExistence type="predicted"/>
<accession>K2NVN4</accession>
<gene>
    <name evidence="1" type="ORF">NA8A_12590</name>
</gene>
<evidence type="ECO:0000313" key="1">
    <source>
        <dbReference type="EMBL" id="EKF41909.1"/>
    </source>
</evidence>
<dbReference type="STRING" id="721133.SAMN05216176_104211"/>
<protein>
    <submittedName>
        <fullName evidence="1">Uncharacterized protein</fullName>
    </submittedName>
</protein>
<dbReference type="PATRIC" id="fig|1231190.3.peg.2614"/>
<sequence>MLPAMLMAGAAFAQEDALSIDEIHWPQIDSYCTFLKKGQDFHFDDPDTWRFVAFTNLPREAEADPMERVFMRINGDLLELGLETLEKSKGGTEIRLYKSHDADPYAVTFEIEEGEQGSESTNYSGTIRVQRGEQEASVNFEGDCGV</sequence>
<name>K2NVN4_9HYPH</name>
<comment type="caution">
    <text evidence="1">The sequence shown here is derived from an EMBL/GenBank/DDBJ whole genome shotgun (WGS) entry which is preliminary data.</text>
</comment>
<reference evidence="1 2" key="1">
    <citation type="journal article" date="2012" name="J. Bacteriol.">
        <title>Genome Sequence of Nitratireductor indicus Type Strain C115.</title>
        <authorList>
            <person name="Lai Q."/>
            <person name="Li G."/>
            <person name="Yu Z."/>
            <person name="Shao Z."/>
        </authorList>
    </citation>
    <scope>NUCLEOTIDE SEQUENCE [LARGE SCALE GENOMIC DNA]</scope>
    <source>
        <strain evidence="1 2">C115</strain>
    </source>
</reference>
<organism evidence="1 2">
    <name type="scientific">Nitratireductor indicus C115</name>
    <dbReference type="NCBI Taxonomy" id="1231190"/>
    <lineage>
        <taxon>Bacteria</taxon>
        <taxon>Pseudomonadati</taxon>
        <taxon>Pseudomonadota</taxon>
        <taxon>Alphaproteobacteria</taxon>
        <taxon>Hyphomicrobiales</taxon>
        <taxon>Phyllobacteriaceae</taxon>
        <taxon>Nitratireductor</taxon>
    </lineage>
</organism>
<dbReference type="EMBL" id="AMSI01000008">
    <property type="protein sequence ID" value="EKF41909.1"/>
    <property type="molecule type" value="Genomic_DNA"/>
</dbReference>
<dbReference type="AlphaFoldDB" id="K2NVN4"/>
<evidence type="ECO:0000313" key="2">
    <source>
        <dbReference type="Proteomes" id="UP000007374"/>
    </source>
</evidence>
<keyword evidence="2" id="KW-1185">Reference proteome</keyword>